<evidence type="ECO:0000313" key="8">
    <source>
        <dbReference type="Proteomes" id="UP000186917"/>
    </source>
</evidence>
<evidence type="ECO:0000256" key="3">
    <source>
        <dbReference type="ARBA" id="ARBA00022692"/>
    </source>
</evidence>
<organism evidence="7 8">
    <name type="scientific">Filimonas lacunae</name>
    <dbReference type="NCBI Taxonomy" id="477680"/>
    <lineage>
        <taxon>Bacteria</taxon>
        <taxon>Pseudomonadati</taxon>
        <taxon>Bacteroidota</taxon>
        <taxon>Chitinophagia</taxon>
        <taxon>Chitinophagales</taxon>
        <taxon>Chitinophagaceae</taxon>
        <taxon>Filimonas</taxon>
    </lineage>
</organism>
<feature type="transmembrane region" description="Helical" evidence="6">
    <location>
        <begin position="138"/>
        <end position="155"/>
    </location>
</feature>
<dbReference type="STRING" id="477680.SAMN05421788_101446"/>
<evidence type="ECO:0000313" key="7">
    <source>
        <dbReference type="EMBL" id="SIS65494.1"/>
    </source>
</evidence>
<proteinExistence type="predicted"/>
<feature type="transmembrane region" description="Helical" evidence="6">
    <location>
        <begin position="12"/>
        <end position="32"/>
    </location>
</feature>
<keyword evidence="8" id="KW-1185">Reference proteome</keyword>
<accession>A0A173MND5</accession>
<keyword evidence="4 6" id="KW-1133">Transmembrane helix</keyword>
<feature type="transmembrane region" description="Helical" evidence="6">
    <location>
        <begin position="52"/>
        <end position="73"/>
    </location>
</feature>
<dbReference type="AlphaFoldDB" id="A0A173MND5"/>
<dbReference type="KEGG" id="fln:FLA_5044"/>
<dbReference type="Pfam" id="PF12679">
    <property type="entry name" value="ABC2_membrane_2"/>
    <property type="match status" value="1"/>
</dbReference>
<dbReference type="GO" id="GO:0005886">
    <property type="term" value="C:plasma membrane"/>
    <property type="evidence" value="ECO:0007669"/>
    <property type="project" value="UniProtKB-SubCell"/>
</dbReference>
<keyword evidence="3 6" id="KW-0812">Transmembrane</keyword>
<dbReference type="PANTHER" id="PTHR30294">
    <property type="entry name" value="MEMBRANE COMPONENT OF ABC TRANSPORTER YHHJ-RELATED"/>
    <property type="match status" value="1"/>
</dbReference>
<comment type="subcellular location">
    <subcellularLocation>
        <location evidence="1">Cell membrane</location>
        <topology evidence="1">Multi-pass membrane protein</topology>
    </subcellularLocation>
</comment>
<reference evidence="8" key="1">
    <citation type="submission" date="2017-01" db="EMBL/GenBank/DDBJ databases">
        <authorList>
            <person name="Varghese N."/>
            <person name="Submissions S."/>
        </authorList>
    </citation>
    <scope>NUCLEOTIDE SEQUENCE [LARGE SCALE GENOMIC DNA]</scope>
    <source>
        <strain evidence="8">DSM 21054</strain>
    </source>
</reference>
<feature type="transmembrane region" description="Helical" evidence="6">
    <location>
        <begin position="94"/>
        <end position="118"/>
    </location>
</feature>
<dbReference type="InterPro" id="IPR019860">
    <property type="entry name" value="Motility-assoc_ABC_perm_GldF"/>
</dbReference>
<dbReference type="EMBL" id="FTOR01000001">
    <property type="protein sequence ID" value="SIS65494.1"/>
    <property type="molecule type" value="Genomic_DNA"/>
</dbReference>
<name>A0A173MND5_9BACT</name>
<dbReference type="InterPro" id="IPR051449">
    <property type="entry name" value="ABC-2_transporter_component"/>
</dbReference>
<sequence length="240" mass="26765">MWMICKKEWQQFFNSLTGYIAIAIFLLLNGLFLFVFPDTSLLEFGYASLSGFFSYCPWILLFLVPTITMRSIADEYKSGTFELLKTWPLSSAQIVWGKFFGAVIIMLVALLPTVIYAVSMQQLSVIGGIDKGSTAGSYIGLLLLGCVFTAIGICTSSFTNNTVVAFITGAFLCFLLYTGFEAVSKLPVFKNGLDYYIEMLGINFHYNSISRGVVDTRDVVYFASVIVVFLLITQRNISKR</sequence>
<keyword evidence="5 6" id="KW-0472">Membrane</keyword>
<gene>
    <name evidence="7" type="ORF">SAMN05421788_101446</name>
</gene>
<evidence type="ECO:0000256" key="6">
    <source>
        <dbReference type="SAM" id="Phobius"/>
    </source>
</evidence>
<feature type="transmembrane region" description="Helical" evidence="6">
    <location>
        <begin position="219"/>
        <end position="237"/>
    </location>
</feature>
<dbReference type="Proteomes" id="UP000186917">
    <property type="component" value="Unassembled WGS sequence"/>
</dbReference>
<dbReference type="NCBIfam" id="TIGR03518">
    <property type="entry name" value="ABC_perm_GldF"/>
    <property type="match status" value="1"/>
</dbReference>
<dbReference type="OrthoDB" id="9794512at2"/>
<protein>
    <submittedName>
        <fullName evidence="7">Protein involved in gliding motility GldF</fullName>
    </submittedName>
</protein>
<evidence type="ECO:0000256" key="5">
    <source>
        <dbReference type="ARBA" id="ARBA00023136"/>
    </source>
</evidence>
<feature type="transmembrane region" description="Helical" evidence="6">
    <location>
        <begin position="162"/>
        <end position="180"/>
    </location>
</feature>
<evidence type="ECO:0000256" key="1">
    <source>
        <dbReference type="ARBA" id="ARBA00004651"/>
    </source>
</evidence>
<keyword evidence="2" id="KW-1003">Cell membrane</keyword>
<evidence type="ECO:0000256" key="2">
    <source>
        <dbReference type="ARBA" id="ARBA00022475"/>
    </source>
</evidence>
<evidence type="ECO:0000256" key="4">
    <source>
        <dbReference type="ARBA" id="ARBA00022989"/>
    </source>
</evidence>
<dbReference type="PANTHER" id="PTHR30294:SF29">
    <property type="entry name" value="MULTIDRUG ABC TRANSPORTER PERMEASE YBHS-RELATED"/>
    <property type="match status" value="1"/>
</dbReference>
<dbReference type="GO" id="GO:0140359">
    <property type="term" value="F:ABC-type transporter activity"/>
    <property type="evidence" value="ECO:0007669"/>
    <property type="project" value="InterPro"/>
</dbReference>